<comment type="caution">
    <text evidence="1">The sequence shown here is derived from an EMBL/GenBank/DDBJ whole genome shotgun (WGS) entry which is preliminary data.</text>
</comment>
<dbReference type="AlphaFoldDB" id="A0A3A8B2H1"/>
<dbReference type="Proteomes" id="UP000281128">
    <property type="component" value="Unassembled WGS sequence"/>
</dbReference>
<name>A0A3A8B2H1_9RHOB</name>
<organism evidence="1 2">
    <name type="scientific">Roseovarius spongiae</name>
    <dbReference type="NCBI Taxonomy" id="2320272"/>
    <lineage>
        <taxon>Bacteria</taxon>
        <taxon>Pseudomonadati</taxon>
        <taxon>Pseudomonadota</taxon>
        <taxon>Alphaproteobacteria</taxon>
        <taxon>Rhodobacterales</taxon>
        <taxon>Roseobacteraceae</taxon>
        <taxon>Roseovarius</taxon>
    </lineage>
</organism>
<dbReference type="PANTHER" id="PTHR20974:SF0">
    <property type="entry name" value="UPF0585 PROTEIN CG18661"/>
    <property type="match status" value="1"/>
</dbReference>
<proteinExistence type="predicted"/>
<dbReference type="EMBL" id="RAPE01000003">
    <property type="protein sequence ID" value="RKF13795.1"/>
    <property type="molecule type" value="Genomic_DNA"/>
</dbReference>
<evidence type="ECO:0000313" key="1">
    <source>
        <dbReference type="EMBL" id="RKF13795.1"/>
    </source>
</evidence>
<dbReference type="InterPro" id="IPR010342">
    <property type="entry name" value="DUF938"/>
</dbReference>
<evidence type="ECO:0000313" key="2">
    <source>
        <dbReference type="Proteomes" id="UP000281128"/>
    </source>
</evidence>
<reference evidence="1 2" key="1">
    <citation type="submission" date="2018-09" db="EMBL/GenBank/DDBJ databases">
        <title>Roseovarius spongiae sp. nov., isolated from a marine sponge.</title>
        <authorList>
            <person name="Zhuang L."/>
            <person name="Luo L."/>
        </authorList>
    </citation>
    <scope>NUCLEOTIDE SEQUENCE [LARGE SCALE GENOMIC DNA]</scope>
    <source>
        <strain evidence="1 2">HN-E21</strain>
    </source>
</reference>
<dbReference type="SUPFAM" id="SSF53335">
    <property type="entry name" value="S-adenosyl-L-methionine-dependent methyltransferases"/>
    <property type="match status" value="1"/>
</dbReference>
<dbReference type="OrthoDB" id="5525831at2"/>
<keyword evidence="2" id="KW-1185">Reference proteome</keyword>
<sequence length="217" mass="22434">MTQRRLPPTASIAQDSGDGRLFAPSAARNAGAILAVLADRLPAQGRALELAAGTGQHAAHFAAALPGWRWRPSEPDPTRRASIDAYARAAALANVAPAIALDATAPGWGAAHGGQDLVLLVNLLHLISDAEAATLLTEARAALAPGGLLAIYGPFLRGGGTTSEGDARFHASLRASDPMIGYKDAEAVAEHLRALGLDVEDRVVMPANNLFLFARAS</sequence>
<protein>
    <submittedName>
        <fullName evidence="1">DUF938 domain-containing protein</fullName>
    </submittedName>
</protein>
<dbReference type="Gene3D" id="3.40.50.150">
    <property type="entry name" value="Vaccinia Virus protein VP39"/>
    <property type="match status" value="1"/>
</dbReference>
<accession>A0A3A8B2H1</accession>
<dbReference type="PANTHER" id="PTHR20974">
    <property type="entry name" value="UPF0585 PROTEIN CG18661"/>
    <property type="match status" value="1"/>
</dbReference>
<dbReference type="Pfam" id="PF06080">
    <property type="entry name" value="DUF938"/>
    <property type="match status" value="1"/>
</dbReference>
<dbReference type="InterPro" id="IPR029063">
    <property type="entry name" value="SAM-dependent_MTases_sf"/>
</dbReference>
<dbReference type="RefSeq" id="WP_121167000.1">
    <property type="nucleotide sequence ID" value="NZ_RAPE01000003.1"/>
</dbReference>
<gene>
    <name evidence="1" type="ORF">D6850_11350</name>
</gene>